<comment type="caution">
    <text evidence="9">The sequence shown here is derived from an EMBL/GenBank/DDBJ whole genome shotgun (WGS) entry which is preliminary data.</text>
</comment>
<evidence type="ECO:0000313" key="9">
    <source>
        <dbReference type="EMBL" id="GLP97157.1"/>
    </source>
</evidence>
<evidence type="ECO:0000256" key="1">
    <source>
        <dbReference type="ARBA" id="ARBA00004926"/>
    </source>
</evidence>
<dbReference type="HAMAP" id="MF_00473">
    <property type="entry name" value="G6P_isomerase"/>
    <property type="match status" value="1"/>
</dbReference>
<dbReference type="GO" id="GO:0006096">
    <property type="term" value="P:glycolytic process"/>
    <property type="evidence" value="ECO:0007669"/>
    <property type="project" value="UniProtKB-UniRule"/>
</dbReference>
<protein>
    <recommendedName>
        <fullName evidence="7">Glucose-6-phosphate isomerase</fullName>
        <shortName evidence="7">GPI</shortName>
        <ecNumber evidence="7">5.3.1.9</ecNumber>
    </recommendedName>
    <alternativeName>
        <fullName evidence="7">Phosphoglucose isomerase</fullName>
        <shortName evidence="7">PGI</shortName>
    </alternativeName>
    <alternativeName>
        <fullName evidence="7">Phosphohexose isomerase</fullName>
        <shortName evidence="7">PHI</shortName>
    </alternativeName>
</protein>
<name>A0AA37RYS9_9GAMM</name>
<dbReference type="InterPro" id="IPR046348">
    <property type="entry name" value="SIS_dom_sf"/>
</dbReference>
<dbReference type="EC" id="5.3.1.9" evidence="7"/>
<gene>
    <name evidence="7 9" type="primary">pgi</name>
    <name evidence="9" type="ORF">GCM10007895_24640</name>
</gene>
<evidence type="ECO:0000256" key="7">
    <source>
        <dbReference type="HAMAP-Rule" id="MF_00473"/>
    </source>
</evidence>
<comment type="subcellular location">
    <subcellularLocation>
        <location evidence="7">Cytoplasm</location>
    </subcellularLocation>
</comment>
<keyword evidence="7" id="KW-0963">Cytoplasm</keyword>
<dbReference type="Gene3D" id="3.40.50.10490">
    <property type="entry name" value="Glucose-6-phosphate isomerase like protein, domain 1"/>
    <property type="match status" value="2"/>
</dbReference>
<evidence type="ECO:0000313" key="10">
    <source>
        <dbReference type="Proteomes" id="UP001161422"/>
    </source>
</evidence>
<dbReference type="PROSITE" id="PS00765">
    <property type="entry name" value="P_GLUCOSE_ISOMERASE_1"/>
    <property type="match status" value="1"/>
</dbReference>
<dbReference type="GO" id="GO:0006094">
    <property type="term" value="P:gluconeogenesis"/>
    <property type="evidence" value="ECO:0007669"/>
    <property type="project" value="UniProtKB-UniRule"/>
</dbReference>
<dbReference type="EMBL" id="BSNC01000006">
    <property type="protein sequence ID" value="GLP97157.1"/>
    <property type="molecule type" value="Genomic_DNA"/>
</dbReference>
<dbReference type="InterPro" id="IPR018189">
    <property type="entry name" value="Phosphoglucose_isomerase_CS"/>
</dbReference>
<sequence length="551" mass="61086">MSQLTQSAAWAALEQHQKSIAPQHMRDWFKADPQRAERMRLSAAGLTLDYSKNRANDETLSLLMDLAKQQGLNKLRVAMFSGETINNTEQRAVLHTALRANPSDSAWQPQADKIEAVQASLEKMRDFVEQVRAGQWHGYTGKAITDVVSIGIGGSFLGPKMASESLKPYWHESLSVHYVANVDGTAIADKLKGLDPETTLFVTSSKSFGTQETLANTLSARAWFYESGAGKQDVAKHFVAVTSNIKAATEFGIDENNLFPMWDWVGGRYSMWSAIGMPIALLIGFERFEEILKGAEAMDTHFMEAPIEQNMPVLMAMLGVWYANFFDSHAHVILSYDHYLRALPGYLQQLDMESNGKNVTRSGELVDYHTGPVIWGGEGTNGQHAYHQLLHQGTRVIPADFIMPLKSHNPIGEHHDMLASNCFGQTQALMQGKTLAEAQAELAGSQHSPEQLSLLAKHKVMPGNKPSNTILMERVTPYTLGALIALYEHRTFVQGVVWELNSFDQWGVELGKQLGNSVLSAIRDTHAEVELDASTEYLVNSFRQAKPQTLG</sequence>
<proteinExistence type="inferred from homology"/>
<dbReference type="GO" id="GO:0048029">
    <property type="term" value="F:monosaccharide binding"/>
    <property type="evidence" value="ECO:0007669"/>
    <property type="project" value="TreeGrafter"/>
</dbReference>
<keyword evidence="5 7" id="KW-0413">Isomerase</keyword>
<keyword evidence="10" id="KW-1185">Reference proteome</keyword>
<keyword evidence="4 7" id="KW-0324">Glycolysis</keyword>
<evidence type="ECO:0000256" key="4">
    <source>
        <dbReference type="ARBA" id="ARBA00023152"/>
    </source>
</evidence>
<dbReference type="CDD" id="cd05016">
    <property type="entry name" value="SIS_PGI_2"/>
    <property type="match status" value="1"/>
</dbReference>
<evidence type="ECO:0000256" key="3">
    <source>
        <dbReference type="ARBA" id="ARBA00022432"/>
    </source>
</evidence>
<dbReference type="GO" id="GO:0051156">
    <property type="term" value="P:glucose 6-phosphate metabolic process"/>
    <property type="evidence" value="ECO:0007669"/>
    <property type="project" value="TreeGrafter"/>
</dbReference>
<evidence type="ECO:0000256" key="6">
    <source>
        <dbReference type="ARBA" id="ARBA00029321"/>
    </source>
</evidence>
<dbReference type="Gene3D" id="1.10.1390.10">
    <property type="match status" value="1"/>
</dbReference>
<dbReference type="GO" id="GO:0005829">
    <property type="term" value="C:cytosol"/>
    <property type="evidence" value="ECO:0007669"/>
    <property type="project" value="TreeGrafter"/>
</dbReference>
<dbReference type="RefSeq" id="WP_095504976.1">
    <property type="nucleotide sequence ID" value="NZ_BSNC01000006.1"/>
</dbReference>
<dbReference type="GO" id="GO:0097367">
    <property type="term" value="F:carbohydrate derivative binding"/>
    <property type="evidence" value="ECO:0007669"/>
    <property type="project" value="InterPro"/>
</dbReference>
<dbReference type="PRINTS" id="PR00662">
    <property type="entry name" value="G6PISOMERASE"/>
</dbReference>
<dbReference type="Proteomes" id="UP001161422">
    <property type="component" value="Unassembled WGS sequence"/>
</dbReference>
<evidence type="ECO:0000256" key="2">
    <source>
        <dbReference type="ARBA" id="ARBA00006604"/>
    </source>
</evidence>
<dbReference type="AlphaFoldDB" id="A0AA37RYS9"/>
<keyword evidence="3 7" id="KW-0312">Gluconeogenesis</keyword>
<dbReference type="CDD" id="cd05015">
    <property type="entry name" value="SIS_PGI_1"/>
    <property type="match status" value="1"/>
</dbReference>
<dbReference type="InterPro" id="IPR035476">
    <property type="entry name" value="SIS_PGI_1"/>
</dbReference>
<organism evidence="9 10">
    <name type="scientific">Paraferrimonas sedimenticola</name>
    <dbReference type="NCBI Taxonomy" id="375674"/>
    <lineage>
        <taxon>Bacteria</taxon>
        <taxon>Pseudomonadati</taxon>
        <taxon>Pseudomonadota</taxon>
        <taxon>Gammaproteobacteria</taxon>
        <taxon>Alteromonadales</taxon>
        <taxon>Ferrimonadaceae</taxon>
        <taxon>Paraferrimonas</taxon>
    </lineage>
</organism>
<dbReference type="InterPro" id="IPR035482">
    <property type="entry name" value="SIS_PGI_2"/>
</dbReference>
<dbReference type="PROSITE" id="PS00174">
    <property type="entry name" value="P_GLUCOSE_ISOMERASE_2"/>
    <property type="match status" value="1"/>
</dbReference>
<dbReference type="GO" id="GO:0004347">
    <property type="term" value="F:glucose-6-phosphate isomerase activity"/>
    <property type="evidence" value="ECO:0007669"/>
    <property type="project" value="UniProtKB-UniRule"/>
</dbReference>
<comment type="pathway">
    <text evidence="7">Carbohydrate biosynthesis; gluconeogenesis.</text>
</comment>
<dbReference type="NCBIfam" id="NF001211">
    <property type="entry name" value="PRK00179.1"/>
    <property type="match status" value="1"/>
</dbReference>
<comment type="function">
    <text evidence="7">Catalyzes the reversible isomerization of glucose-6-phosphate to fructose-6-phosphate.</text>
</comment>
<dbReference type="PROSITE" id="PS51463">
    <property type="entry name" value="P_GLUCOSE_ISOMERASE_3"/>
    <property type="match status" value="1"/>
</dbReference>
<reference evidence="9" key="1">
    <citation type="journal article" date="2014" name="Int. J. Syst. Evol. Microbiol.">
        <title>Complete genome sequence of Corynebacterium casei LMG S-19264T (=DSM 44701T), isolated from a smear-ripened cheese.</title>
        <authorList>
            <consortium name="US DOE Joint Genome Institute (JGI-PGF)"/>
            <person name="Walter F."/>
            <person name="Albersmeier A."/>
            <person name="Kalinowski J."/>
            <person name="Ruckert C."/>
        </authorList>
    </citation>
    <scope>NUCLEOTIDE SEQUENCE</scope>
    <source>
        <strain evidence="9">NBRC 101628</strain>
    </source>
</reference>
<comment type="pathway">
    <text evidence="1 7 8">Carbohydrate degradation; glycolysis; D-glyceraldehyde 3-phosphate and glycerone phosphate from D-glucose: step 2/4.</text>
</comment>
<accession>A0AA37RYS9</accession>
<dbReference type="InterPro" id="IPR023096">
    <property type="entry name" value="G6P_Isomerase_C"/>
</dbReference>
<feature type="active site" evidence="7">
    <location>
        <position position="384"/>
    </location>
</feature>
<dbReference type="PANTHER" id="PTHR11469:SF1">
    <property type="entry name" value="GLUCOSE-6-PHOSPHATE ISOMERASE"/>
    <property type="match status" value="1"/>
</dbReference>
<dbReference type="Pfam" id="PF00342">
    <property type="entry name" value="PGI"/>
    <property type="match status" value="1"/>
</dbReference>
<comment type="similarity">
    <text evidence="2 7 8">Belongs to the GPI family.</text>
</comment>
<feature type="active site" description="Proton donor" evidence="7">
    <location>
        <position position="353"/>
    </location>
</feature>
<comment type="catalytic activity">
    <reaction evidence="6 7 8">
        <text>alpha-D-glucose 6-phosphate = beta-D-fructose 6-phosphate</text>
        <dbReference type="Rhea" id="RHEA:11816"/>
        <dbReference type="ChEBI" id="CHEBI:57634"/>
        <dbReference type="ChEBI" id="CHEBI:58225"/>
        <dbReference type="EC" id="5.3.1.9"/>
    </reaction>
</comment>
<dbReference type="InterPro" id="IPR001672">
    <property type="entry name" value="G6P_Isomerase"/>
</dbReference>
<feature type="active site" evidence="7">
    <location>
        <position position="512"/>
    </location>
</feature>
<evidence type="ECO:0000256" key="5">
    <source>
        <dbReference type="ARBA" id="ARBA00023235"/>
    </source>
</evidence>
<reference evidence="9" key="2">
    <citation type="submission" date="2023-01" db="EMBL/GenBank/DDBJ databases">
        <title>Draft genome sequence of Paraferrimonas sedimenticola strain NBRC 101628.</title>
        <authorList>
            <person name="Sun Q."/>
            <person name="Mori K."/>
        </authorList>
    </citation>
    <scope>NUCLEOTIDE SEQUENCE</scope>
    <source>
        <strain evidence="9">NBRC 101628</strain>
    </source>
</reference>
<dbReference type="PANTHER" id="PTHR11469">
    <property type="entry name" value="GLUCOSE-6-PHOSPHATE ISOMERASE"/>
    <property type="match status" value="1"/>
</dbReference>
<dbReference type="SUPFAM" id="SSF53697">
    <property type="entry name" value="SIS domain"/>
    <property type="match status" value="1"/>
</dbReference>
<evidence type="ECO:0000256" key="8">
    <source>
        <dbReference type="RuleBase" id="RU000612"/>
    </source>
</evidence>